<dbReference type="InterPro" id="IPR012319">
    <property type="entry name" value="FPG_cat"/>
</dbReference>
<evidence type="ECO:0000256" key="13">
    <source>
        <dbReference type="ARBA" id="ARBA00023295"/>
    </source>
</evidence>
<dbReference type="OrthoDB" id="9800855at2"/>
<dbReference type="CDD" id="cd08966">
    <property type="entry name" value="EcFpg-like_N"/>
    <property type="match status" value="1"/>
</dbReference>
<comment type="catalytic activity">
    <reaction evidence="1 15">
        <text>Hydrolysis of DNA containing ring-opened 7-methylguanine residues, releasing 2,6-diamino-4-hydroxy-5-(N-methyl)formamidopyrimidine.</text>
        <dbReference type="EC" id="3.2.2.23"/>
    </reaction>
</comment>
<dbReference type="SUPFAM" id="SSF46946">
    <property type="entry name" value="S13-like H2TH domain"/>
    <property type="match status" value="1"/>
</dbReference>
<dbReference type="SMART" id="SM00898">
    <property type="entry name" value="Fapy_DNA_glyco"/>
    <property type="match status" value="1"/>
</dbReference>
<evidence type="ECO:0000256" key="15">
    <source>
        <dbReference type="HAMAP-Rule" id="MF_00103"/>
    </source>
</evidence>
<evidence type="ECO:0000313" key="18">
    <source>
        <dbReference type="EMBL" id="APG27099.1"/>
    </source>
</evidence>
<keyword evidence="8 15" id="KW-0862">Zinc</keyword>
<dbReference type="SUPFAM" id="SSF57716">
    <property type="entry name" value="Glucocorticoid receptor-like (DNA-binding domain)"/>
    <property type="match status" value="1"/>
</dbReference>
<dbReference type="InterPro" id="IPR015886">
    <property type="entry name" value="H2TH_FPG"/>
</dbReference>
<dbReference type="GO" id="GO:0008270">
    <property type="term" value="F:zinc ion binding"/>
    <property type="evidence" value="ECO:0007669"/>
    <property type="project" value="UniProtKB-UniRule"/>
</dbReference>
<dbReference type="EC" id="4.2.99.18" evidence="15"/>
<evidence type="ECO:0000256" key="9">
    <source>
        <dbReference type="ARBA" id="ARBA00023125"/>
    </source>
</evidence>
<evidence type="ECO:0000256" key="3">
    <source>
        <dbReference type="ARBA" id="ARBA00011245"/>
    </source>
</evidence>
<keyword evidence="9 15" id="KW-0238">DNA-binding</keyword>
<feature type="binding site" evidence="15">
    <location>
        <position position="110"/>
    </location>
    <ligand>
        <name>DNA</name>
        <dbReference type="ChEBI" id="CHEBI:16991"/>
    </ligand>
</feature>
<feature type="active site" description="Proton donor; for delta-elimination activity" evidence="15">
    <location>
        <position position="261"/>
    </location>
</feature>
<dbReference type="Pfam" id="PF06831">
    <property type="entry name" value="H2TH"/>
    <property type="match status" value="1"/>
</dbReference>
<dbReference type="Pfam" id="PF01149">
    <property type="entry name" value="Fapy_DNA_glyco"/>
    <property type="match status" value="1"/>
</dbReference>
<dbReference type="Gene3D" id="1.10.8.50">
    <property type="match status" value="1"/>
</dbReference>
<proteinExistence type="inferred from homology"/>
<keyword evidence="7 15" id="KW-0378">Hydrolase</keyword>
<dbReference type="PANTHER" id="PTHR22993:SF9">
    <property type="entry name" value="FORMAMIDOPYRIMIDINE-DNA GLYCOSYLASE"/>
    <property type="match status" value="1"/>
</dbReference>
<keyword evidence="12 15" id="KW-0511">Multifunctional enzyme</keyword>
<dbReference type="InterPro" id="IPR010979">
    <property type="entry name" value="Ribosomal_uS13-like_H2TH"/>
</dbReference>
<dbReference type="PANTHER" id="PTHR22993">
    <property type="entry name" value="FORMAMIDOPYRIMIDINE-DNA GLYCOSYLASE"/>
    <property type="match status" value="1"/>
</dbReference>
<dbReference type="NCBIfam" id="TIGR00577">
    <property type="entry name" value="fpg"/>
    <property type="match status" value="1"/>
</dbReference>
<protein>
    <recommendedName>
        <fullName evidence="15">Formamidopyrimidine-DNA glycosylase</fullName>
        <shortName evidence="15">Fapy-DNA glycosylase</shortName>
        <ecNumber evidence="15">3.2.2.23</ecNumber>
    </recommendedName>
    <alternativeName>
        <fullName evidence="15">DNA-(apurinic or apyrimidinic site) lyase MutM</fullName>
        <shortName evidence="15">AP lyase MutM</shortName>
        <ecNumber evidence="15">4.2.99.18</ecNumber>
    </alternativeName>
</protein>
<comment type="subunit">
    <text evidence="3 15">Monomer.</text>
</comment>
<comment type="catalytic activity">
    <reaction evidence="14 15">
        <text>2'-deoxyribonucleotide-(2'-deoxyribose 5'-phosphate)-2'-deoxyribonucleotide-DNA = a 3'-end 2'-deoxyribonucleotide-(2,3-dehydro-2,3-deoxyribose 5'-phosphate)-DNA + a 5'-end 5'-phospho-2'-deoxyribonucleoside-DNA + H(+)</text>
        <dbReference type="Rhea" id="RHEA:66592"/>
        <dbReference type="Rhea" id="RHEA-COMP:13180"/>
        <dbReference type="Rhea" id="RHEA-COMP:16897"/>
        <dbReference type="Rhea" id="RHEA-COMP:17067"/>
        <dbReference type="ChEBI" id="CHEBI:15378"/>
        <dbReference type="ChEBI" id="CHEBI:136412"/>
        <dbReference type="ChEBI" id="CHEBI:157695"/>
        <dbReference type="ChEBI" id="CHEBI:167181"/>
        <dbReference type="EC" id="4.2.99.18"/>
    </reaction>
</comment>
<feature type="active site" description="Proton donor; for beta-elimination activity" evidence="15">
    <location>
        <position position="58"/>
    </location>
</feature>
<keyword evidence="19" id="KW-1185">Reference proteome</keyword>
<dbReference type="InterPro" id="IPR020629">
    <property type="entry name" value="FPG_Glyclase"/>
</dbReference>
<evidence type="ECO:0000259" key="16">
    <source>
        <dbReference type="PROSITE" id="PS51066"/>
    </source>
</evidence>
<dbReference type="GO" id="GO:0140078">
    <property type="term" value="F:class I DNA-(apurinic or apyrimidinic site) endonuclease activity"/>
    <property type="evidence" value="ECO:0007669"/>
    <property type="project" value="UniProtKB-EC"/>
</dbReference>
<comment type="cofactor">
    <cofactor evidence="15">
        <name>Zn(2+)</name>
        <dbReference type="ChEBI" id="CHEBI:29105"/>
    </cofactor>
    <text evidence="15">Binds 1 zinc ion per subunit.</text>
</comment>
<dbReference type="AlphaFoldDB" id="A0A1L3GMD7"/>
<keyword evidence="11 15" id="KW-0456">Lyase</keyword>
<dbReference type="GO" id="GO:0006284">
    <property type="term" value="P:base-excision repair"/>
    <property type="evidence" value="ECO:0007669"/>
    <property type="project" value="InterPro"/>
</dbReference>
<keyword evidence="5 15" id="KW-0227">DNA damage</keyword>
<feature type="domain" description="Formamidopyrimidine-DNA glycosylase catalytic" evidence="17">
    <location>
        <begin position="2"/>
        <end position="113"/>
    </location>
</feature>
<evidence type="ECO:0000256" key="8">
    <source>
        <dbReference type="ARBA" id="ARBA00022833"/>
    </source>
</evidence>
<dbReference type="PROSITE" id="PS01242">
    <property type="entry name" value="ZF_FPG_1"/>
    <property type="match status" value="1"/>
</dbReference>
<feature type="active site" description="Proton donor" evidence="15">
    <location>
        <position position="3"/>
    </location>
</feature>
<sequence length="271" mass="30213">MPELPEVETIRCGIEPFIKGRQVSRVVVRTPRLRWPIPVDLASQMCGRTVQDVERRAKYLLLRTEAGTLLIHLGMSGYLRVLEQPQAPGKHDHADIEFSGGICLRLNDVRRFGALLWLDGDPAQHPLLAGLGPEPLSEELTGDYLYQRSRGRRLAVKPFIMDSKVVVGVGNIYASEALFRAGIDPARAAGRISLVRYRRLAEAIRQVLREAITAGGTTLRDFSDQDGRPGYFAQQLQVYGRGGEPCSVCGQAIVKIQLGQRSTYFCRQCQR</sequence>
<dbReference type="EMBL" id="CP015519">
    <property type="protein sequence ID" value="APG27099.1"/>
    <property type="molecule type" value="Genomic_DNA"/>
</dbReference>
<dbReference type="FunFam" id="3.20.190.10:FF:000001">
    <property type="entry name" value="Formamidopyrimidine-DNA glycosylase"/>
    <property type="match status" value="1"/>
</dbReference>
<feature type="binding site" evidence="15">
    <location>
        <position position="91"/>
    </location>
    <ligand>
        <name>DNA</name>
        <dbReference type="ChEBI" id="CHEBI:16991"/>
    </ligand>
</feature>
<keyword evidence="10 15" id="KW-0234">DNA repair</keyword>
<feature type="domain" description="FPG-type" evidence="16">
    <location>
        <begin position="237"/>
        <end position="271"/>
    </location>
</feature>
<dbReference type="Pfam" id="PF06827">
    <property type="entry name" value="zf-FPG_IleRS"/>
    <property type="match status" value="1"/>
</dbReference>
<keyword evidence="13 15" id="KW-0326">Glycosidase</keyword>
<feature type="binding site" evidence="15">
    <location>
        <position position="152"/>
    </location>
    <ligand>
        <name>DNA</name>
        <dbReference type="ChEBI" id="CHEBI:16991"/>
    </ligand>
</feature>
<organism evidence="18 19">
    <name type="scientific">Syntrophotalea acetylenivorans</name>
    <dbReference type="NCBI Taxonomy" id="1842532"/>
    <lineage>
        <taxon>Bacteria</taxon>
        <taxon>Pseudomonadati</taxon>
        <taxon>Thermodesulfobacteriota</taxon>
        <taxon>Desulfuromonadia</taxon>
        <taxon>Desulfuromonadales</taxon>
        <taxon>Syntrophotaleaceae</taxon>
        <taxon>Syntrophotalea</taxon>
    </lineage>
</organism>
<keyword evidence="6 15" id="KW-0863">Zinc-finger</keyword>
<comment type="similarity">
    <text evidence="2 15">Belongs to the FPG family.</text>
</comment>
<dbReference type="NCBIfam" id="NF002211">
    <property type="entry name" value="PRK01103.1"/>
    <property type="match status" value="1"/>
</dbReference>
<dbReference type="HAMAP" id="MF_00103">
    <property type="entry name" value="Fapy_DNA_glycosyl"/>
    <property type="match status" value="1"/>
</dbReference>
<dbReference type="PROSITE" id="PS51068">
    <property type="entry name" value="FPG_CAT"/>
    <property type="match status" value="1"/>
</dbReference>
<accession>A0A1L3GMD7</accession>
<evidence type="ECO:0000256" key="12">
    <source>
        <dbReference type="ARBA" id="ARBA00023268"/>
    </source>
</evidence>
<dbReference type="STRING" id="1842532.A7E78_04165"/>
<dbReference type="GO" id="GO:0003684">
    <property type="term" value="F:damaged DNA binding"/>
    <property type="evidence" value="ECO:0007669"/>
    <property type="project" value="InterPro"/>
</dbReference>
<feature type="active site" description="Schiff-base intermediate with DNA" evidence="15">
    <location>
        <position position="2"/>
    </location>
</feature>
<dbReference type="FunFam" id="1.10.8.50:FF:000003">
    <property type="entry name" value="Formamidopyrimidine-DNA glycosylase"/>
    <property type="match status" value="1"/>
</dbReference>
<evidence type="ECO:0000256" key="2">
    <source>
        <dbReference type="ARBA" id="ARBA00009409"/>
    </source>
</evidence>
<keyword evidence="4 15" id="KW-0479">Metal-binding</keyword>
<name>A0A1L3GMD7_9BACT</name>
<dbReference type="InterPro" id="IPR010663">
    <property type="entry name" value="Znf_FPG/IleRS"/>
</dbReference>
<dbReference type="RefSeq" id="WP_072283062.1">
    <property type="nucleotide sequence ID" value="NZ_CP015519.1"/>
</dbReference>
<evidence type="ECO:0000256" key="7">
    <source>
        <dbReference type="ARBA" id="ARBA00022801"/>
    </source>
</evidence>
<reference evidence="18 19" key="1">
    <citation type="journal article" date="2017" name="Genome Announc.">
        <title>Complete Genome Sequences of Two Acetylene-Fermenting Pelobacter acetylenicus Strains.</title>
        <authorList>
            <person name="Sutton J.M."/>
            <person name="Baesman S.M."/>
            <person name="Fierst J.L."/>
            <person name="Poret-Peterson A.T."/>
            <person name="Oremland R.S."/>
            <person name="Dunlap D.S."/>
            <person name="Akob D.M."/>
        </authorList>
    </citation>
    <scope>NUCLEOTIDE SEQUENCE [LARGE SCALE GENOMIC DNA]</scope>
    <source>
        <strain evidence="18 19">SFB93</strain>
    </source>
</reference>
<evidence type="ECO:0000313" key="19">
    <source>
        <dbReference type="Proteomes" id="UP000182517"/>
    </source>
</evidence>
<dbReference type="Gene3D" id="3.20.190.10">
    <property type="entry name" value="MutM-like, N-terminal"/>
    <property type="match status" value="1"/>
</dbReference>
<evidence type="ECO:0000256" key="14">
    <source>
        <dbReference type="ARBA" id="ARBA00044632"/>
    </source>
</evidence>
<dbReference type="InterPro" id="IPR000214">
    <property type="entry name" value="Znf_DNA_glyclase/AP_lyase"/>
</dbReference>
<evidence type="ECO:0000256" key="11">
    <source>
        <dbReference type="ARBA" id="ARBA00023239"/>
    </source>
</evidence>
<evidence type="ECO:0000256" key="10">
    <source>
        <dbReference type="ARBA" id="ARBA00023204"/>
    </source>
</evidence>
<dbReference type="KEGG" id="pef:A7E78_04165"/>
<dbReference type="SUPFAM" id="SSF81624">
    <property type="entry name" value="N-terminal domain of MutM-like DNA repair proteins"/>
    <property type="match status" value="1"/>
</dbReference>
<dbReference type="SMART" id="SM01232">
    <property type="entry name" value="H2TH"/>
    <property type="match status" value="1"/>
</dbReference>
<comment type="function">
    <text evidence="15">Involved in base excision repair of DNA damaged by oxidation or by mutagenic agents. Acts as DNA glycosylase that recognizes and removes damaged bases. Has a preference for oxidized purines, such as 7,8-dihydro-8-oxoguanine (8-oxoG). Has AP (apurinic/apyrimidinic) lyase activity and introduces nicks in the DNA strand. Cleaves the DNA backbone by beta-delta elimination to generate a single-strand break at the site of the removed base with both 3'- and 5'-phosphates.</text>
</comment>
<evidence type="ECO:0000256" key="5">
    <source>
        <dbReference type="ARBA" id="ARBA00022763"/>
    </source>
</evidence>
<evidence type="ECO:0000256" key="1">
    <source>
        <dbReference type="ARBA" id="ARBA00001668"/>
    </source>
</evidence>
<dbReference type="InterPro" id="IPR035937">
    <property type="entry name" value="FPG_N"/>
</dbReference>
<dbReference type="Proteomes" id="UP000182517">
    <property type="component" value="Chromosome"/>
</dbReference>
<dbReference type="InterPro" id="IPR015887">
    <property type="entry name" value="DNA_glyclase_Znf_dom_DNA_BS"/>
</dbReference>
<dbReference type="PROSITE" id="PS51066">
    <property type="entry name" value="ZF_FPG_2"/>
    <property type="match status" value="1"/>
</dbReference>
<evidence type="ECO:0000256" key="6">
    <source>
        <dbReference type="ARBA" id="ARBA00022771"/>
    </source>
</evidence>
<dbReference type="EC" id="3.2.2.23" evidence="15"/>
<gene>
    <name evidence="15" type="primary">mutM</name>
    <name evidence="15" type="synonym">fpg</name>
    <name evidence="18" type="ORF">A7E78_04165</name>
</gene>
<evidence type="ECO:0000256" key="4">
    <source>
        <dbReference type="ARBA" id="ARBA00022723"/>
    </source>
</evidence>
<evidence type="ECO:0000259" key="17">
    <source>
        <dbReference type="PROSITE" id="PS51068"/>
    </source>
</evidence>
<dbReference type="GO" id="GO:0034039">
    <property type="term" value="F:8-oxo-7,8-dihydroguanine DNA N-glycosylase activity"/>
    <property type="evidence" value="ECO:0007669"/>
    <property type="project" value="TreeGrafter"/>
</dbReference>